<feature type="domain" description="Carrier" evidence="9">
    <location>
        <begin position="4"/>
        <end position="78"/>
    </location>
</feature>
<evidence type="ECO:0000313" key="10">
    <source>
        <dbReference type="EMBL" id="AEV94434.1"/>
    </source>
</evidence>
<dbReference type="Pfam" id="PF00550">
    <property type="entry name" value="PP-binding"/>
    <property type="match status" value="1"/>
</dbReference>
<gene>
    <name evidence="8 10" type="primary">acpP</name>
    <name evidence="10" type="ordered locus">PECL_106</name>
</gene>
<evidence type="ECO:0000256" key="8">
    <source>
        <dbReference type="HAMAP-Rule" id="MF_01217"/>
    </source>
</evidence>
<evidence type="ECO:0000256" key="1">
    <source>
        <dbReference type="ARBA" id="ARBA00022450"/>
    </source>
</evidence>
<evidence type="ECO:0000256" key="4">
    <source>
        <dbReference type="ARBA" id="ARBA00022553"/>
    </source>
</evidence>
<evidence type="ECO:0000256" key="7">
    <source>
        <dbReference type="ARBA" id="ARBA00023160"/>
    </source>
</evidence>
<dbReference type="InterPro" id="IPR003231">
    <property type="entry name" value="ACP"/>
</dbReference>
<dbReference type="HOGENOM" id="CLU_108696_5_0_9"/>
<name>G8PEQ4_PEDCP</name>
<comment type="subcellular location">
    <subcellularLocation>
        <location evidence="8">Cytoplasm</location>
    </subcellularLocation>
</comment>
<dbReference type="STRING" id="701521.PECL_106"/>
<keyword evidence="2 8" id="KW-0963">Cytoplasm</keyword>
<dbReference type="RefSeq" id="WP_014214632.1">
    <property type="nucleotide sequence ID" value="NC_016605.1"/>
</dbReference>
<evidence type="ECO:0000256" key="6">
    <source>
        <dbReference type="ARBA" id="ARBA00023098"/>
    </source>
</evidence>
<comment type="function">
    <text evidence="8">Carrier of the growing fatty acid chain in fatty acid biosynthesis.</text>
</comment>
<dbReference type="NCBIfam" id="NF002150">
    <property type="entry name" value="PRK00982.1-4"/>
    <property type="match status" value="1"/>
</dbReference>
<evidence type="ECO:0000256" key="5">
    <source>
        <dbReference type="ARBA" id="ARBA00022832"/>
    </source>
</evidence>
<dbReference type="Gene3D" id="1.10.1200.10">
    <property type="entry name" value="ACP-like"/>
    <property type="match status" value="1"/>
</dbReference>
<dbReference type="AlphaFoldDB" id="G8PEQ4"/>
<dbReference type="InterPro" id="IPR009081">
    <property type="entry name" value="PP-bd_ACP"/>
</dbReference>
<comment type="PTM">
    <text evidence="8">4'-phosphopantetheine is transferred from CoA to a specific serine of apo-ACP by AcpS. This modification is essential for activity because fatty acids are bound in thioester linkage to the sulfhydryl of the prosthetic group.</text>
</comment>
<dbReference type="NCBIfam" id="NF002148">
    <property type="entry name" value="PRK00982.1-2"/>
    <property type="match status" value="1"/>
</dbReference>
<dbReference type="GO" id="GO:0005829">
    <property type="term" value="C:cytosol"/>
    <property type="evidence" value="ECO:0007669"/>
    <property type="project" value="TreeGrafter"/>
</dbReference>
<dbReference type="GO" id="GO:0000035">
    <property type="term" value="F:acyl binding"/>
    <property type="evidence" value="ECO:0007669"/>
    <property type="project" value="TreeGrafter"/>
</dbReference>
<dbReference type="GO" id="GO:0009245">
    <property type="term" value="P:lipid A biosynthetic process"/>
    <property type="evidence" value="ECO:0007669"/>
    <property type="project" value="TreeGrafter"/>
</dbReference>
<keyword evidence="1 8" id="KW-0596">Phosphopantetheine</keyword>
<feature type="modified residue" description="O-(pantetheine 4'-phosphoryl)serine" evidence="8">
    <location>
        <position position="39"/>
    </location>
</feature>
<keyword evidence="6 8" id="KW-0443">Lipid metabolism</keyword>
<dbReference type="InterPro" id="IPR036736">
    <property type="entry name" value="ACP-like_sf"/>
</dbReference>
<keyword evidence="5 8" id="KW-0276">Fatty acid metabolism</keyword>
<organism evidence="10 11">
    <name type="scientific">Pediococcus claussenii (strain ATCC BAA-344 / DSM 14800 / JCM 18046 / KCTC 3811 / LMG 21948 / P06)</name>
    <dbReference type="NCBI Taxonomy" id="701521"/>
    <lineage>
        <taxon>Bacteria</taxon>
        <taxon>Bacillati</taxon>
        <taxon>Bacillota</taxon>
        <taxon>Bacilli</taxon>
        <taxon>Lactobacillales</taxon>
        <taxon>Lactobacillaceae</taxon>
        <taxon>Pediococcus</taxon>
    </lineage>
</organism>
<dbReference type="GO" id="GO:0016020">
    <property type="term" value="C:membrane"/>
    <property type="evidence" value="ECO:0007669"/>
    <property type="project" value="GOC"/>
</dbReference>
<dbReference type="KEGG" id="pce:PECL_106"/>
<keyword evidence="11" id="KW-1185">Reference proteome</keyword>
<dbReference type="Proteomes" id="UP000005444">
    <property type="component" value="Chromosome"/>
</dbReference>
<reference evidence="10 11" key="1">
    <citation type="journal article" date="2012" name="J. Bacteriol.">
        <title>Complete Genome Sequence of the Beer Spoilage Organism Pediococcus claussenii ATCC BAA-344T.</title>
        <authorList>
            <person name="Pittet V."/>
            <person name="Abegunde T."/>
            <person name="Marfleet T."/>
            <person name="Haakensen M."/>
            <person name="Morrow K."/>
            <person name="Jayaprakash T."/>
            <person name="Schroeder K."/>
            <person name="Trost B."/>
            <person name="Byrns S."/>
            <person name="Bergsveinson J."/>
            <person name="Kusalik A."/>
            <person name="Ziola B."/>
        </authorList>
    </citation>
    <scope>NUCLEOTIDE SEQUENCE [LARGE SCALE GENOMIC DNA]</scope>
    <source>
        <strain evidence="10 11">ATCC BAA-344</strain>
    </source>
</reference>
<dbReference type="PROSITE" id="PS50075">
    <property type="entry name" value="CARRIER"/>
    <property type="match status" value="1"/>
</dbReference>
<evidence type="ECO:0000313" key="11">
    <source>
        <dbReference type="Proteomes" id="UP000005444"/>
    </source>
</evidence>
<dbReference type="GO" id="GO:0000036">
    <property type="term" value="F:acyl carrier activity"/>
    <property type="evidence" value="ECO:0007669"/>
    <property type="project" value="UniProtKB-UniRule"/>
</dbReference>
<dbReference type="PANTHER" id="PTHR20863:SF62">
    <property type="entry name" value="ACYL CARRIER PROTEIN"/>
    <property type="match status" value="1"/>
</dbReference>
<dbReference type="EMBL" id="CP003137">
    <property type="protein sequence ID" value="AEV94434.1"/>
    <property type="molecule type" value="Genomic_DNA"/>
</dbReference>
<dbReference type="HAMAP" id="MF_01217">
    <property type="entry name" value="Acyl_carrier"/>
    <property type="match status" value="1"/>
</dbReference>
<dbReference type="PANTHER" id="PTHR20863">
    <property type="entry name" value="ACYL CARRIER PROTEIN"/>
    <property type="match status" value="1"/>
</dbReference>
<evidence type="ECO:0000256" key="2">
    <source>
        <dbReference type="ARBA" id="ARBA00022490"/>
    </source>
</evidence>
<evidence type="ECO:0000256" key="3">
    <source>
        <dbReference type="ARBA" id="ARBA00022516"/>
    </source>
</evidence>
<evidence type="ECO:0000259" key="9">
    <source>
        <dbReference type="PROSITE" id="PS50075"/>
    </source>
</evidence>
<keyword evidence="4 8" id="KW-0597">Phosphoprotein</keyword>
<comment type="similarity">
    <text evidence="8">Belongs to the acyl carrier protein (ACP) family.</text>
</comment>
<dbReference type="eggNOG" id="COG0236">
    <property type="taxonomic scope" value="Bacteria"/>
</dbReference>
<comment type="pathway">
    <text evidence="8">Lipid metabolism; fatty acid biosynthesis.</text>
</comment>
<dbReference type="UniPathway" id="UPA00094"/>
<dbReference type="SUPFAM" id="SSF47336">
    <property type="entry name" value="ACP-like"/>
    <property type="match status" value="1"/>
</dbReference>
<sequence>MTKEETFAKVKDVIAEQMDTDASKLTMETSFSKDLEADSLDIFEVIDKLEDEFDIEIETDDDMDTVGKLVDYISEKAA</sequence>
<keyword evidence="7 8" id="KW-0275">Fatty acid biosynthesis</keyword>
<accession>G8PEQ4</accession>
<proteinExistence type="inferred from homology"/>
<dbReference type="PATRIC" id="fig|701521.8.peg.97"/>
<protein>
    <recommendedName>
        <fullName evidence="8">Acyl carrier protein</fullName>
        <shortName evidence="8">ACP</shortName>
    </recommendedName>
</protein>
<keyword evidence="3 8" id="KW-0444">Lipid biosynthesis</keyword>